<gene>
    <name evidence="3" type="ORF">OHK93_003665</name>
</gene>
<dbReference type="Proteomes" id="UP001161017">
    <property type="component" value="Unassembled WGS sequence"/>
</dbReference>
<protein>
    <submittedName>
        <fullName evidence="3">Uncharacterized protein</fullName>
    </submittedName>
</protein>
<name>A0AA43TUV5_9LECA</name>
<dbReference type="EMBL" id="JAPUFD010000019">
    <property type="protein sequence ID" value="MDI1492451.1"/>
    <property type="molecule type" value="Genomic_DNA"/>
</dbReference>
<feature type="compositionally biased region" description="Basic and acidic residues" evidence="2">
    <location>
        <begin position="37"/>
        <end position="47"/>
    </location>
</feature>
<evidence type="ECO:0000313" key="4">
    <source>
        <dbReference type="Proteomes" id="UP001161017"/>
    </source>
</evidence>
<reference evidence="3" key="1">
    <citation type="journal article" date="2023" name="Genome Biol. Evol.">
        <title>First Whole Genome Sequence and Flow Cytometry Genome Size Data for the Lichen-Forming Fungus Ramalina farinacea (Ascomycota).</title>
        <authorList>
            <person name="Llewellyn T."/>
            <person name="Mian S."/>
            <person name="Hill R."/>
            <person name="Leitch I.J."/>
            <person name="Gaya E."/>
        </authorList>
    </citation>
    <scope>NUCLEOTIDE SEQUENCE</scope>
    <source>
        <strain evidence="3">LIQ254RAFAR</strain>
    </source>
</reference>
<evidence type="ECO:0000256" key="2">
    <source>
        <dbReference type="SAM" id="MobiDB-lite"/>
    </source>
</evidence>
<keyword evidence="4" id="KW-1185">Reference proteome</keyword>
<feature type="coiled-coil region" evidence="1">
    <location>
        <begin position="115"/>
        <end position="163"/>
    </location>
</feature>
<keyword evidence="1" id="KW-0175">Coiled coil</keyword>
<feature type="region of interest" description="Disordered" evidence="2">
    <location>
        <begin position="271"/>
        <end position="314"/>
    </location>
</feature>
<evidence type="ECO:0000313" key="3">
    <source>
        <dbReference type="EMBL" id="MDI1492451.1"/>
    </source>
</evidence>
<accession>A0AA43TUV5</accession>
<sequence length="334" mass="37248">MEITQDDPFEDTWAAPTPYGAHGVIEQATSDETHEIHPVHQDGRDVPQQRMENNQTPRPRNHVRLTDSQHMPPPPKPTTIRTLSIRSEDMRKESLKQRAEADAAYKAHQTMRGNLQEAADSHQAATAKLKAVERQVFNQRMNNSLLEAKLKEEISNISEASETSNIYHVRYNAVLVKLDDLENDHEALHDLELDLAENVKVVSQMEVGTNRVRLAELRSKLRARRAELQVLERDAEVGAVESAMEDWVGLKNWAKRQSSIECSTLEQSGINIGSSLEGQGPPSKRRRQTSAADPGKMEGQVASPASPKPGTLKRSFSRILTDLPGYLGVFGANS</sequence>
<organism evidence="3 4">
    <name type="scientific">Ramalina farinacea</name>
    <dbReference type="NCBI Taxonomy" id="258253"/>
    <lineage>
        <taxon>Eukaryota</taxon>
        <taxon>Fungi</taxon>
        <taxon>Dikarya</taxon>
        <taxon>Ascomycota</taxon>
        <taxon>Pezizomycotina</taxon>
        <taxon>Lecanoromycetes</taxon>
        <taxon>OSLEUM clade</taxon>
        <taxon>Lecanoromycetidae</taxon>
        <taxon>Lecanorales</taxon>
        <taxon>Lecanorineae</taxon>
        <taxon>Ramalinaceae</taxon>
        <taxon>Ramalina</taxon>
    </lineage>
</organism>
<evidence type="ECO:0000256" key="1">
    <source>
        <dbReference type="SAM" id="Coils"/>
    </source>
</evidence>
<comment type="caution">
    <text evidence="3">The sequence shown here is derived from an EMBL/GenBank/DDBJ whole genome shotgun (WGS) entry which is preliminary data.</text>
</comment>
<dbReference type="AlphaFoldDB" id="A0AA43TUV5"/>
<feature type="region of interest" description="Disordered" evidence="2">
    <location>
        <begin position="37"/>
        <end position="80"/>
    </location>
</feature>
<proteinExistence type="predicted"/>